<organism evidence="12 13">
    <name type="scientific">Mya arenaria</name>
    <name type="common">Soft-shell clam</name>
    <dbReference type="NCBI Taxonomy" id="6604"/>
    <lineage>
        <taxon>Eukaryota</taxon>
        <taxon>Metazoa</taxon>
        <taxon>Spiralia</taxon>
        <taxon>Lophotrochozoa</taxon>
        <taxon>Mollusca</taxon>
        <taxon>Bivalvia</taxon>
        <taxon>Autobranchia</taxon>
        <taxon>Heteroconchia</taxon>
        <taxon>Euheterodonta</taxon>
        <taxon>Imparidentia</taxon>
        <taxon>Neoheterodontei</taxon>
        <taxon>Myida</taxon>
        <taxon>Myoidea</taxon>
        <taxon>Myidae</taxon>
        <taxon>Mya</taxon>
    </lineage>
</organism>
<name>A0ABY7E5D1_MYAAR</name>
<dbReference type="PROSITE" id="PS50089">
    <property type="entry name" value="ZF_RING_2"/>
    <property type="match status" value="1"/>
</dbReference>
<dbReference type="PANTHER" id="PTHR15860:SF0">
    <property type="entry name" value="LP20373P"/>
    <property type="match status" value="1"/>
</dbReference>
<keyword evidence="5" id="KW-0833">Ubl conjugation pathway</keyword>
<comment type="subcellular location">
    <subcellularLocation>
        <location evidence="1">Membrane</location>
        <topology evidence="1">Multi-pass membrane protein</topology>
    </subcellularLocation>
</comment>
<reference evidence="12" key="1">
    <citation type="submission" date="2022-11" db="EMBL/GenBank/DDBJ databases">
        <title>Centuries of genome instability and evolution in soft-shell clam transmissible cancer (bioRxiv).</title>
        <authorList>
            <person name="Hart S.F.M."/>
            <person name="Yonemitsu M.A."/>
            <person name="Giersch R.M."/>
            <person name="Beal B.F."/>
            <person name="Arriagada G."/>
            <person name="Davis B.W."/>
            <person name="Ostrander E.A."/>
            <person name="Goff S.P."/>
            <person name="Metzger M.J."/>
        </authorList>
    </citation>
    <scope>NUCLEOTIDE SEQUENCE</scope>
    <source>
        <strain evidence="12">MELC-2E11</strain>
        <tissue evidence="12">Siphon/mantle</tissue>
    </source>
</reference>
<feature type="domain" description="RING-type" evidence="11">
    <location>
        <begin position="240"/>
        <end position="278"/>
    </location>
</feature>
<accession>A0ABY7E5D1</accession>
<protein>
    <submittedName>
        <fullName evidence="12">RNFT2-like protein</fullName>
    </submittedName>
</protein>
<evidence type="ECO:0000256" key="6">
    <source>
        <dbReference type="ARBA" id="ARBA00022833"/>
    </source>
</evidence>
<gene>
    <name evidence="12" type="ORF">MAR_010309</name>
</gene>
<proteinExistence type="predicted"/>
<evidence type="ECO:0000256" key="4">
    <source>
        <dbReference type="ARBA" id="ARBA00022771"/>
    </source>
</evidence>
<evidence type="ECO:0000259" key="11">
    <source>
        <dbReference type="PROSITE" id="PS50089"/>
    </source>
</evidence>
<sequence length="300" mass="34755">MANNEDRNPRRTIWNLRSNINNIPSNIVRNQNVQHQVGQVVRGVIPGVNPQPEYHRNPYLQHLYTQHDVDGGRPQGTDQLDMLETQLQEVIAADEEAGPHGHTHSQQVVPQDWSVLLGSFTFIILLALRLLADHVLEHDMNMPWCCCRLYYRLPATWKGDVFDLFWVAVISDYTVRFGAIILKALVAVTPTLCLPQKRKGKYYMMIEMLTQLYRTTLPVLPWKYGVEPSVEEVKSRGENCPICQDDYQDPIMLHCKHIFCENCVSIWFDREKTCPMCRAEIQHESPVWQDGSTSAHLQWY</sequence>
<dbReference type="SUPFAM" id="SSF57850">
    <property type="entry name" value="RING/U-box"/>
    <property type="match status" value="1"/>
</dbReference>
<evidence type="ECO:0000256" key="7">
    <source>
        <dbReference type="ARBA" id="ARBA00022989"/>
    </source>
</evidence>
<dbReference type="EMBL" id="CP111015">
    <property type="protein sequence ID" value="WAR03751.1"/>
    <property type="molecule type" value="Genomic_DNA"/>
</dbReference>
<feature type="transmembrane region" description="Helical" evidence="10">
    <location>
        <begin position="113"/>
        <end position="132"/>
    </location>
</feature>
<evidence type="ECO:0000256" key="9">
    <source>
        <dbReference type="PROSITE-ProRule" id="PRU00175"/>
    </source>
</evidence>
<dbReference type="InterPro" id="IPR044235">
    <property type="entry name" value="RNFT1/2"/>
</dbReference>
<keyword evidence="2 10" id="KW-0812">Transmembrane</keyword>
<dbReference type="Proteomes" id="UP001164746">
    <property type="component" value="Chromosome 4"/>
</dbReference>
<evidence type="ECO:0000313" key="12">
    <source>
        <dbReference type="EMBL" id="WAR03751.1"/>
    </source>
</evidence>
<keyword evidence="4 9" id="KW-0863">Zinc-finger</keyword>
<dbReference type="InterPro" id="IPR013083">
    <property type="entry name" value="Znf_RING/FYVE/PHD"/>
</dbReference>
<feature type="transmembrane region" description="Helical" evidence="10">
    <location>
        <begin position="173"/>
        <end position="194"/>
    </location>
</feature>
<evidence type="ECO:0000256" key="2">
    <source>
        <dbReference type="ARBA" id="ARBA00022692"/>
    </source>
</evidence>
<dbReference type="Pfam" id="PF13920">
    <property type="entry name" value="zf-C3HC4_3"/>
    <property type="match status" value="1"/>
</dbReference>
<keyword evidence="13" id="KW-1185">Reference proteome</keyword>
<evidence type="ECO:0000256" key="5">
    <source>
        <dbReference type="ARBA" id="ARBA00022786"/>
    </source>
</evidence>
<keyword evidence="3" id="KW-0479">Metal-binding</keyword>
<dbReference type="InterPro" id="IPR001841">
    <property type="entry name" value="Znf_RING"/>
</dbReference>
<keyword evidence="7 10" id="KW-1133">Transmembrane helix</keyword>
<evidence type="ECO:0000256" key="3">
    <source>
        <dbReference type="ARBA" id="ARBA00022723"/>
    </source>
</evidence>
<dbReference type="PANTHER" id="PTHR15860">
    <property type="entry name" value="UNCHARACTERIZED RING FINGER-CONTAINING PROTEIN"/>
    <property type="match status" value="1"/>
</dbReference>
<keyword evidence="8 10" id="KW-0472">Membrane</keyword>
<evidence type="ECO:0000256" key="1">
    <source>
        <dbReference type="ARBA" id="ARBA00004141"/>
    </source>
</evidence>
<dbReference type="InterPro" id="IPR017907">
    <property type="entry name" value="Znf_RING_CS"/>
</dbReference>
<keyword evidence="6" id="KW-0862">Zinc</keyword>
<evidence type="ECO:0000313" key="13">
    <source>
        <dbReference type="Proteomes" id="UP001164746"/>
    </source>
</evidence>
<dbReference type="Gene3D" id="3.30.40.10">
    <property type="entry name" value="Zinc/RING finger domain, C3HC4 (zinc finger)"/>
    <property type="match status" value="1"/>
</dbReference>
<dbReference type="SMART" id="SM00184">
    <property type="entry name" value="RING"/>
    <property type="match status" value="1"/>
</dbReference>
<dbReference type="CDD" id="cd16532">
    <property type="entry name" value="RING-HC_RNFT1-like"/>
    <property type="match status" value="1"/>
</dbReference>
<evidence type="ECO:0000256" key="8">
    <source>
        <dbReference type="ARBA" id="ARBA00023136"/>
    </source>
</evidence>
<dbReference type="PROSITE" id="PS00518">
    <property type="entry name" value="ZF_RING_1"/>
    <property type="match status" value="1"/>
</dbReference>
<evidence type="ECO:0000256" key="10">
    <source>
        <dbReference type="SAM" id="Phobius"/>
    </source>
</evidence>